<protein>
    <submittedName>
        <fullName evidence="2">Uncharacterized protein</fullName>
    </submittedName>
</protein>
<name>A0A8H6I0V4_9AGAR</name>
<keyword evidence="1" id="KW-1133">Transmembrane helix</keyword>
<reference evidence="2 3" key="1">
    <citation type="submission" date="2020-07" db="EMBL/GenBank/DDBJ databases">
        <title>Comparative genomics of pyrophilous fungi reveals a link between fire events and developmental genes.</title>
        <authorList>
            <consortium name="DOE Joint Genome Institute"/>
            <person name="Steindorff A.S."/>
            <person name="Carver A."/>
            <person name="Calhoun S."/>
            <person name="Stillman K."/>
            <person name="Liu H."/>
            <person name="Lipzen A."/>
            <person name="Pangilinan J."/>
            <person name="Labutti K."/>
            <person name="Bruns T.D."/>
            <person name="Grigoriev I.V."/>
        </authorList>
    </citation>
    <scope>NUCLEOTIDE SEQUENCE [LARGE SCALE GENOMIC DNA]</scope>
    <source>
        <strain evidence="2 3">CBS 144469</strain>
    </source>
</reference>
<sequence length="83" mass="9069">MRRRGDALSSMWESAWICAGVLVIHSMLLDVAAWRHTLLDAGECVDVCRVCRSHPLHAARCGGECVTMSSLGEGMVSGFWICC</sequence>
<comment type="caution">
    <text evidence="2">The sequence shown here is derived from an EMBL/GenBank/DDBJ whole genome shotgun (WGS) entry which is preliminary data.</text>
</comment>
<evidence type="ECO:0000313" key="3">
    <source>
        <dbReference type="Proteomes" id="UP000521943"/>
    </source>
</evidence>
<proteinExistence type="predicted"/>
<dbReference type="Proteomes" id="UP000521943">
    <property type="component" value="Unassembled WGS sequence"/>
</dbReference>
<keyword evidence="1" id="KW-0472">Membrane</keyword>
<keyword evidence="1" id="KW-0812">Transmembrane</keyword>
<gene>
    <name evidence="2" type="ORF">DFP72DRAFT_896480</name>
</gene>
<feature type="transmembrane region" description="Helical" evidence="1">
    <location>
        <begin position="12"/>
        <end position="34"/>
    </location>
</feature>
<evidence type="ECO:0000313" key="2">
    <source>
        <dbReference type="EMBL" id="KAF6755326.1"/>
    </source>
</evidence>
<evidence type="ECO:0000256" key="1">
    <source>
        <dbReference type="SAM" id="Phobius"/>
    </source>
</evidence>
<dbReference type="EMBL" id="JACGCI010000030">
    <property type="protein sequence ID" value="KAF6755326.1"/>
    <property type="molecule type" value="Genomic_DNA"/>
</dbReference>
<dbReference type="AlphaFoldDB" id="A0A8H6I0V4"/>
<organism evidence="2 3">
    <name type="scientific">Ephemerocybe angulata</name>
    <dbReference type="NCBI Taxonomy" id="980116"/>
    <lineage>
        <taxon>Eukaryota</taxon>
        <taxon>Fungi</taxon>
        <taxon>Dikarya</taxon>
        <taxon>Basidiomycota</taxon>
        <taxon>Agaricomycotina</taxon>
        <taxon>Agaricomycetes</taxon>
        <taxon>Agaricomycetidae</taxon>
        <taxon>Agaricales</taxon>
        <taxon>Agaricineae</taxon>
        <taxon>Psathyrellaceae</taxon>
        <taxon>Ephemerocybe</taxon>
    </lineage>
</organism>
<accession>A0A8H6I0V4</accession>
<keyword evidence="3" id="KW-1185">Reference proteome</keyword>